<dbReference type="SUPFAM" id="SSF52317">
    <property type="entry name" value="Class I glutamine amidotransferase-like"/>
    <property type="match status" value="1"/>
</dbReference>
<proteinExistence type="predicted"/>
<keyword evidence="1" id="KW-0732">Signal</keyword>
<dbReference type="SUPFAM" id="SSF102588">
    <property type="entry name" value="LmbE-like"/>
    <property type="match status" value="1"/>
</dbReference>
<keyword evidence="3" id="KW-1185">Reference proteome</keyword>
<sequence>MFRILSLSISLLFFTNIAYSQRPQKPTSSEIHESIKKLNFLGSALYIAAHPDDENTSLISFLSNDVKARTAYLSLTRGDGGQNLIGHEIRELLGVIRTQELLAARRTDGGEQMFSRANDFGYSKHPDETLEIWNKKEVLGDVVRAIRTFKPDIIINRFSHKEETFGRTHGHHTSSAVLSELAFDMAGDKTKYPEQLGKLEVWQPKREFFNTSWWFYGSRENFEKADKTNLLELETGTYYPAFGLSNDEISALSRSMHKSQGFGRTGSRGNNTEYLELVKGDLPKDKTNLFDGINTTWTRVKGGQEIGDILKKVEQNFDFINPSLSIPELVKAYQLIQNLEDAHWKVQKTKEIKDIIQACAGLYLEAVSTESSVTKGSDITINIEVTNRSDVPMKLTVVAVTPSIAASIIKGDAVSLLKNEKFNFEIKDTIPSNIEFSSPYWLKSKGTLGMYKVDDVNLIGKPETPRTIQAEFMLIIEGELFEFKKDVVFKRNDPVKGEVYQPLEIVPAVTASITDKVLIFADNSPKEITVKVKSGKEHIIGKVQLAHPKGWQVFPKYHEVSIAQKGAEQIVVFSVTPPKNQSEGKISPIVEINGNFYTDELVEIAYDHIPFQSVLMPSESKVVRLDIQKKGQLIGYIQGAGDDIPASLRQVGYTVVELNENEITIDKLQNFDAVIMGVRAYNTNDRAKYYQDLLHEYVKNGGTMLVQYNTGHRLKVDEVAPFELKISRDRVTDENSEVRIISPKNEVMNYPNKITQKDFDGWVQERGLYFPNEWSSEFTPILSMNDKGEPERKGSLLIAKYGEGHFIYTGLSFFRELPAGVPGAYRLFTNLLSVGKNNNELEIKN</sequence>
<organism evidence="2 3">
    <name type="scientific">Urechidicola croceus</name>
    <dbReference type="NCBI Taxonomy" id="1850246"/>
    <lineage>
        <taxon>Bacteria</taxon>
        <taxon>Pseudomonadati</taxon>
        <taxon>Bacteroidota</taxon>
        <taxon>Flavobacteriia</taxon>
        <taxon>Flavobacteriales</taxon>
        <taxon>Flavobacteriaceae</taxon>
        <taxon>Urechidicola</taxon>
    </lineage>
</organism>
<protein>
    <submittedName>
        <fullName evidence="2">LmbE family protein</fullName>
    </submittedName>
</protein>
<dbReference type="InterPro" id="IPR029062">
    <property type="entry name" value="Class_I_gatase-like"/>
</dbReference>
<dbReference type="KEGG" id="lul:LPB138_04895"/>
<dbReference type="Pfam" id="PF02585">
    <property type="entry name" value="PIG-L"/>
    <property type="match status" value="1"/>
</dbReference>
<dbReference type="InterPro" id="IPR024078">
    <property type="entry name" value="LmbE-like_dom_sf"/>
</dbReference>
<dbReference type="OrthoDB" id="9759749at2"/>
<dbReference type="STRING" id="1850246.LPB138_04895"/>
<dbReference type="Gene3D" id="3.40.50.10320">
    <property type="entry name" value="LmbE-like"/>
    <property type="match status" value="1"/>
</dbReference>
<dbReference type="AlphaFoldDB" id="A0A1D8P663"/>
<name>A0A1D8P663_9FLAO</name>
<feature type="signal peptide" evidence="1">
    <location>
        <begin position="1"/>
        <end position="20"/>
    </location>
</feature>
<evidence type="ECO:0000256" key="1">
    <source>
        <dbReference type="SAM" id="SignalP"/>
    </source>
</evidence>
<dbReference type="EMBL" id="CP017478">
    <property type="protein sequence ID" value="AOW20059.1"/>
    <property type="molecule type" value="Genomic_DNA"/>
</dbReference>
<dbReference type="InterPro" id="IPR003737">
    <property type="entry name" value="GlcNAc_PI_deacetylase-related"/>
</dbReference>
<evidence type="ECO:0000313" key="3">
    <source>
        <dbReference type="Proteomes" id="UP000176050"/>
    </source>
</evidence>
<feature type="chain" id="PRO_5009110787" evidence="1">
    <location>
        <begin position="21"/>
        <end position="845"/>
    </location>
</feature>
<accession>A0A1D8P663</accession>
<dbReference type="Proteomes" id="UP000176050">
    <property type="component" value="Chromosome"/>
</dbReference>
<dbReference type="RefSeq" id="WP_070236198.1">
    <property type="nucleotide sequence ID" value="NZ_CP017478.1"/>
</dbReference>
<gene>
    <name evidence="2" type="ORF">LPB138_04895</name>
</gene>
<evidence type="ECO:0000313" key="2">
    <source>
        <dbReference type="EMBL" id="AOW20059.1"/>
    </source>
</evidence>
<reference evidence="2 3" key="1">
    <citation type="submission" date="2016-10" db="EMBL/GenBank/DDBJ databases">
        <title>Lutibacter sp. LPB0138, isolated from marine gastropod.</title>
        <authorList>
            <person name="Kim E."/>
            <person name="Yi H."/>
        </authorList>
    </citation>
    <scope>NUCLEOTIDE SEQUENCE [LARGE SCALE GENOMIC DNA]</scope>
    <source>
        <strain evidence="2 3">LPB0138</strain>
    </source>
</reference>